<dbReference type="InterPro" id="IPR020843">
    <property type="entry name" value="ER"/>
</dbReference>
<dbReference type="GO" id="GO:0016790">
    <property type="term" value="F:thiolester hydrolase activity"/>
    <property type="evidence" value="ECO:0007669"/>
    <property type="project" value="InterPro"/>
</dbReference>
<keyword evidence="5" id="KW-1185">Reference proteome</keyword>
<dbReference type="InterPro" id="IPR013149">
    <property type="entry name" value="ADH-like_C"/>
</dbReference>
<dbReference type="InterPro" id="IPR011032">
    <property type="entry name" value="GroES-like_sf"/>
</dbReference>
<feature type="region of interest" description="Disordered" evidence="2">
    <location>
        <begin position="513"/>
        <end position="600"/>
    </location>
</feature>
<proteinExistence type="inferred from homology"/>
<comment type="similarity">
    <text evidence="1">Belongs to the zinc-containing alcohol dehydrogenase family. Quinone oxidoreductase subfamily.</text>
</comment>
<evidence type="ECO:0000259" key="3">
    <source>
        <dbReference type="SMART" id="SM00829"/>
    </source>
</evidence>
<dbReference type="Proteomes" id="UP001239994">
    <property type="component" value="Unassembled WGS sequence"/>
</dbReference>
<dbReference type="InterPro" id="IPR013154">
    <property type="entry name" value="ADH-like_N"/>
</dbReference>
<dbReference type="Gene3D" id="3.90.180.10">
    <property type="entry name" value="Medium-chain alcohol dehydrogenases, catalytic domain"/>
    <property type="match status" value="1"/>
</dbReference>
<accession>A0AAD9DL98</accession>
<dbReference type="SUPFAM" id="SSF51735">
    <property type="entry name" value="NAD(P)-binding Rossmann-fold domains"/>
    <property type="match status" value="1"/>
</dbReference>
<protein>
    <recommendedName>
        <fullName evidence="3">Enoyl reductase (ER) domain-containing protein</fullName>
    </recommendedName>
</protein>
<dbReference type="Pfam" id="PF08240">
    <property type="entry name" value="ADH_N"/>
    <property type="match status" value="1"/>
</dbReference>
<dbReference type="InterPro" id="IPR002864">
    <property type="entry name" value="Acyl-ACP_thioesterase_NHD"/>
</dbReference>
<dbReference type="GO" id="GO:0006633">
    <property type="term" value="P:fatty acid biosynthetic process"/>
    <property type="evidence" value="ECO:0007669"/>
    <property type="project" value="InterPro"/>
</dbReference>
<feature type="domain" description="Enoyl reductase (ER)" evidence="3">
    <location>
        <begin position="10"/>
        <end position="271"/>
    </location>
</feature>
<dbReference type="PROSITE" id="PS01162">
    <property type="entry name" value="QOR_ZETA_CRYSTAL"/>
    <property type="match status" value="1"/>
</dbReference>
<dbReference type="InterPro" id="IPR052733">
    <property type="entry name" value="Chloroplast_QOR"/>
</dbReference>
<dbReference type="PANTHER" id="PTHR44013:SF1">
    <property type="entry name" value="ZINC-TYPE ALCOHOL DEHYDROGENASE-LIKE PROTEIN C16A3.02C"/>
    <property type="match status" value="1"/>
</dbReference>
<dbReference type="InterPro" id="IPR036291">
    <property type="entry name" value="NAD(P)-bd_dom_sf"/>
</dbReference>
<name>A0AAD9DL98_9TELE</name>
<dbReference type="InterPro" id="IPR049427">
    <property type="entry name" value="Acyl-ACP_TE_C"/>
</dbReference>
<dbReference type="GO" id="GO:0008270">
    <property type="term" value="F:zinc ion binding"/>
    <property type="evidence" value="ECO:0007669"/>
    <property type="project" value="InterPro"/>
</dbReference>
<dbReference type="Pfam" id="PF00107">
    <property type="entry name" value="ADH_zinc_N"/>
    <property type="match status" value="1"/>
</dbReference>
<dbReference type="CDD" id="cd08267">
    <property type="entry name" value="MDR1"/>
    <property type="match status" value="1"/>
</dbReference>
<dbReference type="Gene3D" id="3.10.129.10">
    <property type="entry name" value="Hotdog Thioesterase"/>
    <property type="match status" value="1"/>
</dbReference>
<dbReference type="Pfam" id="PF20791">
    <property type="entry name" value="Acyl-ACP_TE_C"/>
    <property type="match status" value="1"/>
</dbReference>
<dbReference type="GO" id="GO:0016491">
    <property type="term" value="F:oxidoreductase activity"/>
    <property type="evidence" value="ECO:0007669"/>
    <property type="project" value="InterPro"/>
</dbReference>
<reference evidence="4" key="1">
    <citation type="submission" date="2023-03" db="EMBL/GenBank/DDBJ databases">
        <title>Electrophorus voltai genome.</title>
        <authorList>
            <person name="Bian C."/>
        </authorList>
    </citation>
    <scope>NUCLEOTIDE SEQUENCE</scope>
    <source>
        <strain evidence="4">CB-2022</strain>
        <tissue evidence="4">Muscle</tissue>
    </source>
</reference>
<dbReference type="EMBL" id="JAROKS010000074">
    <property type="protein sequence ID" value="KAK1784534.1"/>
    <property type="molecule type" value="Genomic_DNA"/>
</dbReference>
<dbReference type="Gene3D" id="3.40.50.720">
    <property type="entry name" value="NAD(P)-binding Rossmann-like Domain"/>
    <property type="match status" value="1"/>
</dbReference>
<evidence type="ECO:0000313" key="5">
    <source>
        <dbReference type="Proteomes" id="UP001239994"/>
    </source>
</evidence>
<dbReference type="SUPFAM" id="SSF50129">
    <property type="entry name" value="GroES-like"/>
    <property type="match status" value="1"/>
</dbReference>
<evidence type="ECO:0000313" key="4">
    <source>
        <dbReference type="EMBL" id="KAK1784534.1"/>
    </source>
</evidence>
<gene>
    <name evidence="4" type="ORF">P4O66_004479</name>
</gene>
<dbReference type="InterPro" id="IPR029069">
    <property type="entry name" value="HotDog_dom_sf"/>
</dbReference>
<dbReference type="Pfam" id="PF01643">
    <property type="entry name" value="Acyl-ACP_TE"/>
    <property type="match status" value="1"/>
</dbReference>
<dbReference type="AlphaFoldDB" id="A0AAD9DL98"/>
<evidence type="ECO:0000256" key="1">
    <source>
        <dbReference type="ARBA" id="ARBA00010371"/>
    </source>
</evidence>
<organism evidence="4 5">
    <name type="scientific">Electrophorus voltai</name>
    <dbReference type="NCBI Taxonomy" id="2609070"/>
    <lineage>
        <taxon>Eukaryota</taxon>
        <taxon>Metazoa</taxon>
        <taxon>Chordata</taxon>
        <taxon>Craniata</taxon>
        <taxon>Vertebrata</taxon>
        <taxon>Euteleostomi</taxon>
        <taxon>Actinopterygii</taxon>
        <taxon>Neopterygii</taxon>
        <taxon>Teleostei</taxon>
        <taxon>Ostariophysi</taxon>
        <taxon>Gymnotiformes</taxon>
        <taxon>Gymnotoidei</taxon>
        <taxon>Gymnotidae</taxon>
        <taxon>Electrophorus</taxon>
    </lineage>
</organism>
<dbReference type="InterPro" id="IPR002364">
    <property type="entry name" value="Quin_OxRdtase/zeta-crystal_CS"/>
</dbReference>
<dbReference type="SMART" id="SM00829">
    <property type="entry name" value="PKS_ER"/>
    <property type="match status" value="1"/>
</dbReference>
<feature type="compositionally biased region" description="Basic residues" evidence="2">
    <location>
        <begin position="515"/>
        <end position="530"/>
    </location>
</feature>
<sequence>MTAVVQDRYGEADVLYVDHIPRPTVADNEVLIRVEAASVDRGAWHLMAGLPYPLRLAGFGLRRPRNRVRGLDVSGRVEAVGSSVTRVAVGQEVYGIAVGSFAEYARALETKIAAKPARLSFAQAAAVPVSALTALQAVRDHGRVQAGQSVLVLGASGGVGIYAVQVAKAMGAHVTGVCSTSKTDTVRSIGADEVLDYRVDDATDGSHRYDVIIDTGGNRRLRDLRRALTRTGTLVIVGGENGGRWLGGTDRQIRAQCLSPFISQKMGTFIASENADDLEVLTQMIDAESAHSSEQESHVNPDLTLAQQPDRGPIFVKSRPVRTGDIDVAKQVRLDAVARYLQDIGNDNIEAAGAIDTHPLWIVRRTVVDVVRPAIWPEELTMTRWCSGFSTRWANMRVRFDGSNGALMETEGFWINISAESGMPTRMSDDFMRPLEESTDEHRLKWKRVLAENAPEADDAGVLDTPFALRATDIDPFDHVNNAVYWQAVEEVLSARTELRTVPHRALIEYLPPHRLQRRRRPAQPRRRQDRHGLVPGRRSAPRSCAGERPLTQFLGRDSRDTEHQRKKNRGPETEEPPHHAEHDHCRGNGDESDGGAFSYHLECSSGISSIELLTGHRKPPSRS</sequence>
<feature type="compositionally biased region" description="Basic and acidic residues" evidence="2">
    <location>
        <begin position="557"/>
        <end position="590"/>
    </location>
</feature>
<dbReference type="PANTHER" id="PTHR44013">
    <property type="entry name" value="ZINC-TYPE ALCOHOL DEHYDROGENASE-LIKE PROTEIN C16A3.02C"/>
    <property type="match status" value="1"/>
</dbReference>
<comment type="caution">
    <text evidence="4">The sequence shown here is derived from an EMBL/GenBank/DDBJ whole genome shotgun (WGS) entry which is preliminary data.</text>
</comment>
<dbReference type="SUPFAM" id="SSF54637">
    <property type="entry name" value="Thioesterase/thiol ester dehydrase-isomerase"/>
    <property type="match status" value="2"/>
</dbReference>
<evidence type="ECO:0000256" key="2">
    <source>
        <dbReference type="SAM" id="MobiDB-lite"/>
    </source>
</evidence>